<dbReference type="Ensembl" id="ENSDCDT00010062284.1">
    <property type="protein sequence ID" value="ENSDCDP00010051815.1"/>
    <property type="gene ID" value="ENSDCDG00010030424.1"/>
</dbReference>
<evidence type="ECO:0000256" key="1">
    <source>
        <dbReference type="SAM" id="MobiDB-lite"/>
    </source>
</evidence>
<sequence>MLPQCSWFVFLCSFYGQMWAEAQDALVDLLQEEFPEVQPRAQKDRLHIFQTLATFYLKYLQIMHSLEAVYDQIVHPQKRRVVRHVLEGVMGRLLELKSEMVELEHSDFHYFDDMLQDLKMTPSDVEVPIPRYFVREQMHVLKDREKLLGHVLAQGGHIDQEKVRGPHVVSVCEAVQLLQVSERARQGRLRARLMKEIRDQEGRSFGPRALDPDVAATRIQKVWLGYSQRKRTINQRLEELMFLGMVPRPQEAARRSRLHAQHVEDARRTVQDQHEAEYQQALVAIKESVRSVDGPDFRQTLQEQIRQWFLECRHATGKFPDFPSAEDGGSAAIFAQKTPEQVATELAAKEEEKGKKRQMKGKKDKKSAKEQKDKKKDKKGKSKGKKGRMEGGEVRALRINSARMFRIAPAHLAHESTRPLRGSSSACWHIIKGPFIRAHFDSAQGPRHMVAFRVTSALSAGWGYESRGCSLAHQ</sequence>
<dbReference type="PANTHER" id="PTHR14690:SF11">
    <property type="entry name" value="IQ AND AAA DOMAIN-CONTAINING PROTEIN 1 ISOFORM X1"/>
    <property type="match status" value="1"/>
</dbReference>
<reference evidence="3 4" key="1">
    <citation type="submission" date="2020-06" db="EMBL/GenBank/DDBJ databases">
        <authorList>
            <consortium name="Wellcome Sanger Institute Data Sharing"/>
        </authorList>
    </citation>
    <scope>NUCLEOTIDE SEQUENCE [LARGE SCALE GENOMIC DNA]</scope>
</reference>
<proteinExistence type="predicted"/>
<evidence type="ECO:0000256" key="2">
    <source>
        <dbReference type="SAM" id="SignalP"/>
    </source>
</evidence>
<dbReference type="InterPro" id="IPR052267">
    <property type="entry name" value="N-DRC_Component"/>
</dbReference>
<dbReference type="AlphaFoldDB" id="A0AAY4E2I3"/>
<feature type="compositionally biased region" description="Basic residues" evidence="1">
    <location>
        <begin position="375"/>
        <end position="386"/>
    </location>
</feature>
<reference evidence="3" key="3">
    <citation type="submission" date="2025-09" db="UniProtKB">
        <authorList>
            <consortium name="Ensembl"/>
        </authorList>
    </citation>
    <scope>IDENTIFICATION</scope>
</reference>
<dbReference type="PANTHER" id="PTHR14690">
    <property type="entry name" value="IQ MOTIF CONTAINING WITH AAA DOMAIN 1"/>
    <property type="match status" value="1"/>
</dbReference>
<keyword evidence="2" id="KW-0732">Signal</keyword>
<feature type="region of interest" description="Disordered" evidence="1">
    <location>
        <begin position="347"/>
        <end position="393"/>
    </location>
</feature>
<reference evidence="3" key="2">
    <citation type="submission" date="2025-08" db="UniProtKB">
        <authorList>
            <consortium name="Ensembl"/>
        </authorList>
    </citation>
    <scope>IDENTIFICATION</scope>
</reference>
<accession>A0AAY4E2I3</accession>
<keyword evidence="4" id="KW-1185">Reference proteome</keyword>
<evidence type="ECO:0000313" key="4">
    <source>
        <dbReference type="Proteomes" id="UP000694580"/>
    </source>
</evidence>
<dbReference type="GeneTree" id="ENSGT00940000154067"/>
<evidence type="ECO:0008006" key="5">
    <source>
        <dbReference type="Google" id="ProtNLM"/>
    </source>
</evidence>
<dbReference type="Proteomes" id="UP000694580">
    <property type="component" value="Chromosome 15"/>
</dbReference>
<organism evidence="3 4">
    <name type="scientific">Denticeps clupeoides</name>
    <name type="common">denticle herring</name>
    <dbReference type="NCBI Taxonomy" id="299321"/>
    <lineage>
        <taxon>Eukaryota</taxon>
        <taxon>Metazoa</taxon>
        <taxon>Chordata</taxon>
        <taxon>Craniata</taxon>
        <taxon>Vertebrata</taxon>
        <taxon>Euteleostomi</taxon>
        <taxon>Actinopterygii</taxon>
        <taxon>Neopterygii</taxon>
        <taxon>Teleostei</taxon>
        <taxon>Clupei</taxon>
        <taxon>Clupeiformes</taxon>
        <taxon>Denticipitoidei</taxon>
        <taxon>Denticipitidae</taxon>
        <taxon>Denticeps</taxon>
    </lineage>
</organism>
<name>A0AAY4E2I3_9TELE</name>
<feature type="signal peptide" evidence="2">
    <location>
        <begin position="1"/>
        <end position="20"/>
    </location>
</feature>
<feature type="chain" id="PRO_5044193723" description="IQ motif containing with AAA domain 1" evidence="2">
    <location>
        <begin position="21"/>
        <end position="474"/>
    </location>
</feature>
<protein>
    <recommendedName>
        <fullName evidence="5">IQ motif containing with AAA domain 1</fullName>
    </recommendedName>
</protein>
<evidence type="ECO:0000313" key="3">
    <source>
        <dbReference type="Ensembl" id="ENSDCDP00010051815.1"/>
    </source>
</evidence>
<feature type="compositionally biased region" description="Basic residues" evidence="1">
    <location>
        <begin position="355"/>
        <end position="366"/>
    </location>
</feature>
<gene>
    <name evidence="3" type="primary">IQCA1</name>
</gene>